<comment type="catalytic activity">
    <reaction evidence="1">
        <text>Hydrolysis of terminal, non-reducing beta-D-mannose residues in beta-D-mannosides.</text>
        <dbReference type="EC" id="3.2.1.25"/>
    </reaction>
</comment>
<dbReference type="PANTHER" id="PTHR43730:SF1">
    <property type="entry name" value="BETA-MANNOSIDASE"/>
    <property type="match status" value="1"/>
</dbReference>
<dbReference type="GO" id="GO:0004567">
    <property type="term" value="F:beta-mannosidase activity"/>
    <property type="evidence" value="ECO:0007669"/>
    <property type="project" value="UniProtKB-EC"/>
</dbReference>
<dbReference type="GO" id="GO:0006516">
    <property type="term" value="P:glycoprotein catabolic process"/>
    <property type="evidence" value="ECO:0007669"/>
    <property type="project" value="TreeGrafter"/>
</dbReference>
<evidence type="ECO:0000256" key="2">
    <source>
        <dbReference type="ARBA" id="ARBA00004371"/>
    </source>
</evidence>
<dbReference type="InterPro" id="IPR017853">
    <property type="entry name" value="GH"/>
</dbReference>
<dbReference type="InterPro" id="IPR036156">
    <property type="entry name" value="Beta-gal/glucu_dom_sf"/>
</dbReference>
<proteinExistence type="inferred from homology"/>
<keyword evidence="15" id="KW-1185">Reference proteome</keyword>
<dbReference type="Pfam" id="PF17753">
    <property type="entry name" value="Ig_mannosidase"/>
    <property type="match status" value="1"/>
</dbReference>
<dbReference type="EC" id="3.2.1.25" evidence="4"/>
<dbReference type="EMBL" id="JBAMIC010000003">
    <property type="protein sequence ID" value="KAK7109881.1"/>
    <property type="molecule type" value="Genomic_DNA"/>
</dbReference>
<comment type="caution">
    <text evidence="14">The sequence shown here is derived from an EMBL/GenBank/DDBJ whole genome shotgun (WGS) entry which is preliminary data.</text>
</comment>
<feature type="chain" id="PRO_5043017937" description="beta-mannosidase" evidence="11">
    <location>
        <begin position="24"/>
        <end position="920"/>
    </location>
</feature>
<reference evidence="14 15" key="1">
    <citation type="submission" date="2024-02" db="EMBL/GenBank/DDBJ databases">
        <title>Chromosome-scale genome assembly of the rough periwinkle Littorina saxatilis.</title>
        <authorList>
            <person name="De Jode A."/>
            <person name="Faria R."/>
            <person name="Formenti G."/>
            <person name="Sims Y."/>
            <person name="Smith T.P."/>
            <person name="Tracey A."/>
            <person name="Wood J.M.D."/>
            <person name="Zagrodzka Z.B."/>
            <person name="Johannesson K."/>
            <person name="Butlin R.K."/>
            <person name="Leder E.H."/>
        </authorList>
    </citation>
    <scope>NUCLEOTIDE SEQUENCE [LARGE SCALE GENOMIC DNA]</scope>
    <source>
        <strain evidence="14">Snail1</strain>
        <tissue evidence="14">Muscle</tissue>
    </source>
</reference>
<dbReference type="SUPFAM" id="SSF51445">
    <property type="entry name" value="(Trans)glycosidases"/>
    <property type="match status" value="1"/>
</dbReference>
<feature type="domain" description="Beta-mannosidase Ig-fold" evidence="12">
    <location>
        <begin position="852"/>
        <end position="919"/>
    </location>
</feature>
<evidence type="ECO:0000256" key="9">
    <source>
        <dbReference type="ARBA" id="ARBA00023295"/>
    </source>
</evidence>
<evidence type="ECO:0000256" key="7">
    <source>
        <dbReference type="ARBA" id="ARBA00023180"/>
    </source>
</evidence>
<keyword evidence="8" id="KW-0458">Lysosome</keyword>
<dbReference type="Gene3D" id="3.20.20.80">
    <property type="entry name" value="Glycosidases"/>
    <property type="match status" value="1"/>
</dbReference>
<keyword evidence="6" id="KW-0378">Hydrolase</keyword>
<feature type="signal peptide" evidence="11">
    <location>
        <begin position="1"/>
        <end position="23"/>
    </location>
</feature>
<protein>
    <recommendedName>
        <fullName evidence="4">beta-mannosidase</fullName>
        <ecNumber evidence="4">3.2.1.25</ecNumber>
    </recommendedName>
    <alternativeName>
        <fullName evidence="10">Mannanase</fullName>
    </alternativeName>
</protein>
<comment type="similarity">
    <text evidence="3">Belongs to the glycosyl hydrolase 2 family.</text>
</comment>
<evidence type="ECO:0000256" key="1">
    <source>
        <dbReference type="ARBA" id="ARBA00000829"/>
    </source>
</evidence>
<evidence type="ECO:0000259" key="12">
    <source>
        <dbReference type="Pfam" id="PF17753"/>
    </source>
</evidence>
<dbReference type="Gene3D" id="2.60.40.10">
    <property type="entry name" value="Immunoglobulins"/>
    <property type="match status" value="2"/>
</dbReference>
<dbReference type="InterPro" id="IPR050887">
    <property type="entry name" value="Beta-mannosidase_GH2"/>
</dbReference>
<evidence type="ECO:0000259" key="13">
    <source>
        <dbReference type="Pfam" id="PF22666"/>
    </source>
</evidence>
<evidence type="ECO:0000256" key="5">
    <source>
        <dbReference type="ARBA" id="ARBA00022729"/>
    </source>
</evidence>
<evidence type="ECO:0000313" key="15">
    <source>
        <dbReference type="Proteomes" id="UP001374579"/>
    </source>
</evidence>
<dbReference type="FunFam" id="2.60.40.10:FF:000650">
    <property type="entry name" value="Mannosidase beta"/>
    <property type="match status" value="1"/>
</dbReference>
<evidence type="ECO:0000256" key="8">
    <source>
        <dbReference type="ARBA" id="ARBA00023228"/>
    </source>
</evidence>
<dbReference type="Proteomes" id="UP001374579">
    <property type="component" value="Unassembled WGS sequence"/>
</dbReference>
<dbReference type="SUPFAM" id="SSF49785">
    <property type="entry name" value="Galactose-binding domain-like"/>
    <property type="match status" value="1"/>
</dbReference>
<evidence type="ECO:0000256" key="6">
    <source>
        <dbReference type="ARBA" id="ARBA00022801"/>
    </source>
</evidence>
<feature type="domain" description="Beta-mannosidase-like galactose-binding" evidence="13">
    <location>
        <begin position="34"/>
        <end position="208"/>
    </location>
</feature>
<evidence type="ECO:0000256" key="10">
    <source>
        <dbReference type="ARBA" id="ARBA00033445"/>
    </source>
</evidence>
<dbReference type="InterPro" id="IPR041625">
    <property type="entry name" value="Beta-mannosidase_Ig"/>
</dbReference>
<dbReference type="FunFam" id="2.60.120.260:FF:000060">
    <property type="entry name" value="Probable beta-mannosidase"/>
    <property type="match status" value="1"/>
</dbReference>
<evidence type="ECO:0000256" key="11">
    <source>
        <dbReference type="SAM" id="SignalP"/>
    </source>
</evidence>
<name>A0AAN9BRH7_9CAEN</name>
<dbReference type="AlphaFoldDB" id="A0AAN9BRH7"/>
<gene>
    <name evidence="14" type="ORF">V1264_013841</name>
</gene>
<evidence type="ECO:0000256" key="4">
    <source>
        <dbReference type="ARBA" id="ARBA00012754"/>
    </source>
</evidence>
<dbReference type="FunFam" id="3.20.20.80:FF:000035">
    <property type="entry name" value="Mannosidase beta"/>
    <property type="match status" value="1"/>
</dbReference>
<keyword evidence="5 11" id="KW-0732">Signal</keyword>
<keyword evidence="7" id="KW-0325">Glycoprotein</keyword>
<dbReference type="GO" id="GO:0005764">
    <property type="term" value="C:lysosome"/>
    <property type="evidence" value="ECO:0007669"/>
    <property type="project" value="UniProtKB-SubCell"/>
</dbReference>
<comment type="subcellular location">
    <subcellularLocation>
        <location evidence="2">Lysosome</location>
    </subcellularLocation>
</comment>
<accession>A0AAN9BRH7</accession>
<dbReference type="InterPro" id="IPR013783">
    <property type="entry name" value="Ig-like_fold"/>
</dbReference>
<dbReference type="InterPro" id="IPR008979">
    <property type="entry name" value="Galactose-bd-like_sf"/>
</dbReference>
<organism evidence="14 15">
    <name type="scientific">Littorina saxatilis</name>
    <dbReference type="NCBI Taxonomy" id="31220"/>
    <lineage>
        <taxon>Eukaryota</taxon>
        <taxon>Metazoa</taxon>
        <taxon>Spiralia</taxon>
        <taxon>Lophotrochozoa</taxon>
        <taxon>Mollusca</taxon>
        <taxon>Gastropoda</taxon>
        <taxon>Caenogastropoda</taxon>
        <taxon>Littorinimorpha</taxon>
        <taxon>Littorinoidea</taxon>
        <taxon>Littorinidae</taxon>
        <taxon>Littorina</taxon>
    </lineage>
</organism>
<dbReference type="InterPro" id="IPR054593">
    <property type="entry name" value="Beta-mannosidase-like_N2"/>
</dbReference>
<sequence>MHPVVSVSLTCFVVTAMLGSSGASVLLMDLTGSWNVSSAARGISVMGQVPGSMYTALMENNVIKDPYYRDNDIKFRWIGQENWTYTRNFEVGSEMSGAKSILLVAEGIDTVSTVFINGRQVATTNDMYIRYTWDVKPYLQTGQNSISLVFQSAVDYAAKEAASYPYTVTPVCPQPAQNGVCHANFIRKEPCSFSWDWGPAFPTQGIWKPIFLQSFTSAIIDMATVEVMPDSTGKGWVLRTKTYFNVSSGQSVKGQLKVTLEATGISESHSVTVSADRNWAAFDLTVPQSANVKRWWPNGYGEQSLYYVSFVFVGTDQDISFRQLRVGFRTIELVEDPVSSDPSHGLTFYFLVNGYPIFLKGTNWIPADSFQERITKDRLRSLLKSAAEAHINGMRVWGGGVYESDDFYDLTDEMGILIWQDLMFSDALYPTDEDFLSLVRREVRYQVRRLMHRPSILLWSGNNENEGIVRNKAGQANYTTYYNDYITLYIKTIMPIVTAENPNRVFVPSSPSNGKETASEGYVAKDPRSEFYGDTHFYDYSMDEWKTDKFPIPRLTSEYGAEAWCNFDTLLSVLESSDLSYNSSQAFHRQHHPDGNPEMQNEASVHLTIPPESTPDPKRFRDMIYLTQINQAMSIKTESEHYRRHQSSVLPDGRGLTMGALYWQLNDIWQAPTWASIDYSGRWKMLHYYAVRFFSPLIVSPYMDGSDVNVYVIMDQIPTVQVRDPDTQRLRFEPERKVKDGRHDDLGLLSKVEAAITGTVTVEVYSWGSFSPLRKWTNSYQLNTTAESVFRQNANSMMTEAGCTSSTECFIYTFLNNPADGVNNWIFLAEPKDSHLRKAHVTIVGVDQAQDSLREFNITLTTDAIAPFVWLEAGSVFGKFSDNGFIIITPTATVKFMASQDVDLNTMKQQLSVRSLVDIY</sequence>
<dbReference type="Gene3D" id="2.60.120.260">
    <property type="entry name" value="Galactose-binding domain-like"/>
    <property type="match status" value="1"/>
</dbReference>
<keyword evidence="9" id="KW-0326">Glycosidase</keyword>
<dbReference type="PANTHER" id="PTHR43730">
    <property type="entry name" value="BETA-MANNOSIDASE"/>
    <property type="match status" value="1"/>
</dbReference>
<dbReference type="Pfam" id="PF22666">
    <property type="entry name" value="Glyco_hydro_2_N2"/>
    <property type="match status" value="1"/>
</dbReference>
<evidence type="ECO:0000256" key="3">
    <source>
        <dbReference type="ARBA" id="ARBA00007401"/>
    </source>
</evidence>
<evidence type="ECO:0000313" key="14">
    <source>
        <dbReference type="EMBL" id="KAK7109881.1"/>
    </source>
</evidence>
<dbReference type="SUPFAM" id="SSF49303">
    <property type="entry name" value="beta-Galactosidase/glucuronidase domain"/>
    <property type="match status" value="1"/>
</dbReference>